<accession>A0ABX1Y156</accession>
<keyword evidence="3" id="KW-0238">DNA-binding</keyword>
<dbReference type="InterPro" id="IPR005119">
    <property type="entry name" value="LysR_subst-bd"/>
</dbReference>
<dbReference type="EMBL" id="WHOA01000167">
    <property type="protein sequence ID" value="NOU74538.1"/>
    <property type="molecule type" value="Genomic_DNA"/>
</dbReference>
<keyword evidence="4" id="KW-0804">Transcription</keyword>
<evidence type="ECO:0000256" key="4">
    <source>
        <dbReference type="ARBA" id="ARBA00023163"/>
    </source>
</evidence>
<dbReference type="CDD" id="cd08414">
    <property type="entry name" value="PBP2_LTTR_aromatics_like"/>
    <property type="match status" value="1"/>
</dbReference>
<dbReference type="Proteomes" id="UP000616779">
    <property type="component" value="Unassembled WGS sequence"/>
</dbReference>
<proteinExistence type="inferred from homology"/>
<evidence type="ECO:0000256" key="2">
    <source>
        <dbReference type="ARBA" id="ARBA00023015"/>
    </source>
</evidence>
<dbReference type="Pfam" id="PF03466">
    <property type="entry name" value="LysR_substrate"/>
    <property type="match status" value="1"/>
</dbReference>
<dbReference type="RefSeq" id="WP_216625416.1">
    <property type="nucleotide sequence ID" value="NZ_WHOA01000167.1"/>
</dbReference>
<dbReference type="PANTHER" id="PTHR30346:SF0">
    <property type="entry name" value="HCA OPERON TRANSCRIPTIONAL ACTIVATOR HCAR"/>
    <property type="match status" value="1"/>
</dbReference>
<organism evidence="6 7">
    <name type="scientific">Paenibacillus phytorum</name>
    <dbReference type="NCBI Taxonomy" id="2654977"/>
    <lineage>
        <taxon>Bacteria</taxon>
        <taxon>Bacillati</taxon>
        <taxon>Bacillota</taxon>
        <taxon>Bacilli</taxon>
        <taxon>Bacillales</taxon>
        <taxon>Paenibacillaceae</taxon>
        <taxon>Paenibacillus</taxon>
    </lineage>
</organism>
<sequence length="183" mass="20569">MYPSFAAASALSIYLKSRGVLLATLAFTMSLGLQYENMDYLTLYSETFCLIVNQDHPLAKREKVQISELSSDSFVFIDRNESPYVYDYLLALLTNNGISPNIVSQPERIDTVLLLVEAGVGITVMPKHLIVYENPALRFLEIEGGNEDITIDIVATWKKTNLNPTISLFLKELNTLNFEQIVP</sequence>
<evidence type="ECO:0000313" key="7">
    <source>
        <dbReference type="Proteomes" id="UP000616779"/>
    </source>
</evidence>
<dbReference type="Gene3D" id="3.40.190.290">
    <property type="match status" value="1"/>
</dbReference>
<protein>
    <recommendedName>
        <fullName evidence="5">LysR substrate-binding domain-containing protein</fullName>
    </recommendedName>
</protein>
<name>A0ABX1Y156_9BACL</name>
<dbReference type="PANTHER" id="PTHR30346">
    <property type="entry name" value="TRANSCRIPTIONAL DUAL REGULATOR HCAR-RELATED"/>
    <property type="match status" value="1"/>
</dbReference>
<reference evidence="6 7" key="1">
    <citation type="submission" date="2019-10" db="EMBL/GenBank/DDBJ databases">
        <title>Description of Paenibacillus terrestris sp. nov.</title>
        <authorList>
            <person name="Carlier A."/>
            <person name="Qi S."/>
        </authorList>
    </citation>
    <scope>NUCLEOTIDE SEQUENCE [LARGE SCALE GENOMIC DNA]</scope>
    <source>
        <strain evidence="6 7">LMG 31458</strain>
    </source>
</reference>
<dbReference type="SUPFAM" id="SSF53850">
    <property type="entry name" value="Periplasmic binding protein-like II"/>
    <property type="match status" value="1"/>
</dbReference>
<evidence type="ECO:0000256" key="3">
    <source>
        <dbReference type="ARBA" id="ARBA00023125"/>
    </source>
</evidence>
<evidence type="ECO:0000313" key="6">
    <source>
        <dbReference type="EMBL" id="NOU74538.1"/>
    </source>
</evidence>
<gene>
    <name evidence="6" type="ORF">GC098_24600</name>
</gene>
<keyword evidence="7" id="KW-1185">Reference proteome</keyword>
<evidence type="ECO:0000259" key="5">
    <source>
        <dbReference type="Pfam" id="PF03466"/>
    </source>
</evidence>
<dbReference type="InterPro" id="IPR022357">
    <property type="entry name" value="MIP_CS"/>
</dbReference>
<comment type="caution">
    <text evidence="6">The sequence shown here is derived from an EMBL/GenBank/DDBJ whole genome shotgun (WGS) entry which is preliminary data.</text>
</comment>
<comment type="similarity">
    <text evidence="1">Belongs to the LysR transcriptional regulatory family.</text>
</comment>
<dbReference type="PROSITE" id="PS00221">
    <property type="entry name" value="MIP"/>
    <property type="match status" value="1"/>
</dbReference>
<keyword evidence="2" id="KW-0805">Transcription regulation</keyword>
<feature type="domain" description="LysR substrate-binding" evidence="5">
    <location>
        <begin position="32"/>
        <end position="173"/>
    </location>
</feature>
<evidence type="ECO:0000256" key="1">
    <source>
        <dbReference type="ARBA" id="ARBA00009437"/>
    </source>
</evidence>